<sequence length="305" mass="34265">MNNKTNTVTQQQNTTRYPHTSQQTRHNKQSYVINTHKRGYNMTYTYYVHTNQHIIIQIHKYCASKQNRGSDYGKDATRLLAFEEHQFIPRTSFLPTLDNFRIHYKQTSGAGASVSQATSKRLEQCVQRAAHTHGRQTAHQTAVVVIAGFSSNIVLSSRSSSVVAALRRPSVVTRTLSVPLSVARALLVAWTLSVTLVVTAVSLLLVSGLLRRRVAPGRLLVGAWRRAQALVVAPVRRRAGGRIEFGHGGQKTMMETRVYMLRGKVKLGCRPACRTPRGSSQALRLRQVMKVRFFFFFSLLFVGDL</sequence>
<keyword evidence="2" id="KW-1185">Reference proteome</keyword>
<evidence type="ECO:0000313" key="1">
    <source>
        <dbReference type="EMBL" id="QFZ29870.1"/>
    </source>
</evidence>
<dbReference type="Proteomes" id="UP000326582">
    <property type="component" value="Chromosome 6"/>
</dbReference>
<organism evidence="1 2">
    <name type="scientific">Clavispora lusitaniae</name>
    <name type="common">Candida lusitaniae</name>
    <dbReference type="NCBI Taxonomy" id="36911"/>
    <lineage>
        <taxon>Eukaryota</taxon>
        <taxon>Fungi</taxon>
        <taxon>Dikarya</taxon>
        <taxon>Ascomycota</taxon>
        <taxon>Saccharomycotina</taxon>
        <taxon>Pichiomycetes</taxon>
        <taxon>Metschnikowiaceae</taxon>
        <taxon>Clavispora</taxon>
    </lineage>
</organism>
<gene>
    <name evidence="1" type="ORF">EJF14_60384</name>
</gene>
<reference evidence="2" key="1">
    <citation type="journal article" date="2019" name="MBio">
        <title>Comparative genomics for the elucidation of multidrug resistance (MDR) in Candida lusitaniae.</title>
        <authorList>
            <person name="Kannan A."/>
            <person name="Asner S.A."/>
            <person name="Trachsel E."/>
            <person name="Kelly S."/>
            <person name="Parker J."/>
            <person name="Sanglard D."/>
        </authorList>
    </citation>
    <scope>NUCLEOTIDE SEQUENCE [LARGE SCALE GENOMIC DNA]</scope>
    <source>
        <strain evidence="2">P1</strain>
    </source>
</reference>
<name>A0ACD0WRF9_CLALS</name>
<protein>
    <submittedName>
        <fullName evidence="1">Uncharacterized protein</fullName>
    </submittedName>
</protein>
<accession>A0ACD0WRF9</accession>
<proteinExistence type="predicted"/>
<dbReference type="EMBL" id="CP038489">
    <property type="protein sequence ID" value="QFZ29870.1"/>
    <property type="molecule type" value="Genomic_DNA"/>
</dbReference>
<evidence type="ECO:0000313" key="2">
    <source>
        <dbReference type="Proteomes" id="UP000326582"/>
    </source>
</evidence>